<feature type="domain" description="STAS" evidence="7">
    <location>
        <begin position="615"/>
        <end position="737"/>
    </location>
</feature>
<dbReference type="InterPro" id="IPR001902">
    <property type="entry name" value="SLC26A/SulP_fam"/>
</dbReference>
<reference evidence="8 9" key="1">
    <citation type="submission" date="2016-10" db="EMBL/GenBank/DDBJ databases">
        <authorList>
            <person name="Cai Z."/>
        </authorList>
    </citation>
    <scope>NUCLEOTIDE SEQUENCE [LARGE SCALE GENOMIC DNA]</scope>
</reference>
<gene>
    <name evidence="8" type="ORF">BQ4739_LOCUS1952</name>
</gene>
<accession>A0A383V934</accession>
<evidence type="ECO:0000313" key="9">
    <source>
        <dbReference type="Proteomes" id="UP000256970"/>
    </source>
</evidence>
<dbReference type="PANTHER" id="PTHR11814">
    <property type="entry name" value="SULFATE TRANSPORTER"/>
    <property type="match status" value="1"/>
</dbReference>
<feature type="region of interest" description="Disordered" evidence="5">
    <location>
        <begin position="1"/>
        <end position="38"/>
    </location>
</feature>
<keyword evidence="9" id="KW-1185">Reference proteome</keyword>
<dbReference type="InterPro" id="IPR011547">
    <property type="entry name" value="SLC26A/SulP_dom"/>
</dbReference>
<keyword evidence="3 6" id="KW-1133">Transmembrane helix</keyword>
<feature type="transmembrane region" description="Helical" evidence="6">
    <location>
        <begin position="526"/>
        <end position="545"/>
    </location>
</feature>
<dbReference type="InterPro" id="IPR002645">
    <property type="entry name" value="STAS_dom"/>
</dbReference>
<dbReference type="Pfam" id="PF00916">
    <property type="entry name" value="Sulfate_transp"/>
    <property type="match status" value="1"/>
</dbReference>
<feature type="transmembrane region" description="Helical" evidence="6">
    <location>
        <begin position="566"/>
        <end position="591"/>
    </location>
</feature>
<dbReference type="STRING" id="3088.A0A383V934"/>
<protein>
    <recommendedName>
        <fullName evidence="7">STAS domain-containing protein</fullName>
    </recommendedName>
</protein>
<dbReference type="Pfam" id="PF01740">
    <property type="entry name" value="STAS"/>
    <property type="match status" value="1"/>
</dbReference>
<evidence type="ECO:0000256" key="4">
    <source>
        <dbReference type="ARBA" id="ARBA00023136"/>
    </source>
</evidence>
<dbReference type="SUPFAM" id="SSF52091">
    <property type="entry name" value="SpoIIaa-like"/>
    <property type="match status" value="1"/>
</dbReference>
<feature type="transmembrane region" description="Helical" evidence="6">
    <location>
        <begin position="251"/>
        <end position="273"/>
    </location>
</feature>
<evidence type="ECO:0000256" key="6">
    <source>
        <dbReference type="SAM" id="Phobius"/>
    </source>
</evidence>
<feature type="transmembrane region" description="Helical" evidence="6">
    <location>
        <begin position="318"/>
        <end position="344"/>
    </location>
</feature>
<feature type="transmembrane region" description="Helical" evidence="6">
    <location>
        <begin position="177"/>
        <end position="197"/>
    </location>
</feature>
<evidence type="ECO:0000259" key="7">
    <source>
        <dbReference type="PROSITE" id="PS50801"/>
    </source>
</evidence>
<feature type="transmembrane region" description="Helical" evidence="6">
    <location>
        <begin position="356"/>
        <end position="375"/>
    </location>
</feature>
<sequence length="1010" mass="106087">MASNRNSPHGRWPRGGASIDDERTAAAGTAPRATIGSINGCDAPAGCESQPAGAKKELPMRHSFPGTLLPGIRTRATRSGLQPRMSEAPGPAYPWPQFQQEAGGALTGLCGKMAKPFARARARVAGFTFLDWLQLFLPCVKWLRTYKVKEYLLWDIIAGVSVGFMVVPQGMSYANIAGVPSVYGLYGAFMPVLVYALFGSSKELAVGPVAVTSLLISSSLKELVPGAEDITNPNNPPPDMVGVQQQYNQHAIQLSLLVACMYTAVGVFNLGFLTNFLSHSVIGGFTSGAAIIIGMSQLKYILGYSVPRADKVQEQVHAYIAGIQGFVWQEYIMGVTILTMLLTMKYYGKRHPKLKWLRPLGPISACVIAIIAAVAGDLEHKGIRIVGKIPKGLPSPTVSMWMPMSDFSQLAPLALVVMLVDLLESTSIARALAAKGKYQLAANQSTSIARALAAKGKYQLAANQEIVGLGLANFAGSAFNAYSTTGSFSRSAVNYDSGCKTGLSGFVTACVVGLVLLVLTPVFEKLPLNVMGAIVVSGVSGLFEYEQAVHLFKVRKLDWLVWMTSFCSTMFLGVEIGLAISIGLALLIVVYESAFPHTALLGRVGNTTIYRNVKQFPNSQVLPGIAACRVDAPMYFANVQYIHDRLRKYVARAGQYSEAGGMPLQYLLLDMSPVTHIDSTGAHLLESLHEEMGHQGVQLGLCNPGAAVVELLERTGFPEVLGREWIFVRMHDAVVRCLATMVACGHPIKPTAAIDSAAVSPRAAQALLDSPLARQSTRGTPADTDATLLCSFDVPGALQHSSSHAGEALLGAGGSPRCGNSYNTGGSVVVPIDAQLAAALVPTLSRGYSGNVWLPAAGSVRFAEPGEAAAAAAGVLPAGCSSSMGVLPELRVPSGQLDRHSPFAAAYGGLNAVLAPTVGVAAADEQQQQQQVPRPSRLSGAGGSSAGSLSSRPRGSSCGGSARAGRWDGPYSEALLSSPAHTPTAADAALVDAVDAPSSSGSAAGWNIPR</sequence>
<evidence type="ECO:0000256" key="5">
    <source>
        <dbReference type="SAM" id="MobiDB-lite"/>
    </source>
</evidence>
<evidence type="ECO:0000313" key="8">
    <source>
        <dbReference type="EMBL" id="SZX61463.1"/>
    </source>
</evidence>
<feature type="transmembrane region" description="Helical" evidence="6">
    <location>
        <begin position="501"/>
        <end position="520"/>
    </location>
</feature>
<comment type="subcellular location">
    <subcellularLocation>
        <location evidence="1">Membrane</location>
        <topology evidence="1">Multi-pass membrane protein</topology>
    </subcellularLocation>
</comment>
<evidence type="ECO:0000256" key="3">
    <source>
        <dbReference type="ARBA" id="ARBA00022989"/>
    </source>
</evidence>
<dbReference type="InterPro" id="IPR036513">
    <property type="entry name" value="STAS_dom_sf"/>
</dbReference>
<organism evidence="8 9">
    <name type="scientific">Tetradesmus obliquus</name>
    <name type="common">Green alga</name>
    <name type="synonym">Acutodesmus obliquus</name>
    <dbReference type="NCBI Taxonomy" id="3088"/>
    <lineage>
        <taxon>Eukaryota</taxon>
        <taxon>Viridiplantae</taxon>
        <taxon>Chlorophyta</taxon>
        <taxon>core chlorophytes</taxon>
        <taxon>Chlorophyceae</taxon>
        <taxon>CS clade</taxon>
        <taxon>Sphaeropleales</taxon>
        <taxon>Scenedesmaceae</taxon>
        <taxon>Tetradesmus</taxon>
    </lineage>
</organism>
<keyword evidence="2 6" id="KW-0812">Transmembrane</keyword>
<dbReference type="AlphaFoldDB" id="A0A383V934"/>
<proteinExistence type="predicted"/>
<dbReference type="GO" id="GO:0016020">
    <property type="term" value="C:membrane"/>
    <property type="evidence" value="ECO:0007669"/>
    <property type="project" value="UniProtKB-SubCell"/>
</dbReference>
<dbReference type="EMBL" id="FNXT01000146">
    <property type="protein sequence ID" value="SZX61463.1"/>
    <property type="molecule type" value="Genomic_DNA"/>
</dbReference>
<name>A0A383V934_TETOB</name>
<dbReference type="Proteomes" id="UP000256970">
    <property type="component" value="Unassembled WGS sequence"/>
</dbReference>
<feature type="compositionally biased region" description="Low complexity" evidence="5">
    <location>
        <begin position="25"/>
        <end position="34"/>
    </location>
</feature>
<feature type="region of interest" description="Disordered" evidence="5">
    <location>
        <begin position="922"/>
        <end position="984"/>
    </location>
</feature>
<evidence type="ECO:0000256" key="2">
    <source>
        <dbReference type="ARBA" id="ARBA00022692"/>
    </source>
</evidence>
<keyword evidence="4 6" id="KW-0472">Membrane</keyword>
<dbReference type="GO" id="GO:0055085">
    <property type="term" value="P:transmembrane transport"/>
    <property type="evidence" value="ECO:0007669"/>
    <property type="project" value="InterPro"/>
</dbReference>
<feature type="transmembrane region" description="Helical" evidence="6">
    <location>
        <begin position="151"/>
        <end position="171"/>
    </location>
</feature>
<feature type="compositionally biased region" description="Low complexity" evidence="5">
    <location>
        <begin position="946"/>
        <end position="964"/>
    </location>
</feature>
<dbReference type="Gene3D" id="3.30.750.24">
    <property type="entry name" value="STAS domain"/>
    <property type="match status" value="1"/>
</dbReference>
<feature type="transmembrane region" description="Helical" evidence="6">
    <location>
        <begin position="280"/>
        <end position="298"/>
    </location>
</feature>
<evidence type="ECO:0000256" key="1">
    <source>
        <dbReference type="ARBA" id="ARBA00004141"/>
    </source>
</evidence>
<feature type="compositionally biased region" description="Low complexity" evidence="5">
    <location>
        <begin position="926"/>
        <end position="939"/>
    </location>
</feature>
<dbReference type="PROSITE" id="PS50801">
    <property type="entry name" value="STAS"/>
    <property type="match status" value="1"/>
</dbReference>
<dbReference type="CDD" id="cd07042">
    <property type="entry name" value="STAS_SulP_like_sulfate_transporter"/>
    <property type="match status" value="1"/>
</dbReference>